<evidence type="ECO:0000256" key="6">
    <source>
        <dbReference type="ARBA" id="ARBA00022692"/>
    </source>
</evidence>
<evidence type="ECO:0000256" key="8">
    <source>
        <dbReference type="ARBA" id="ARBA00023136"/>
    </source>
</evidence>
<proteinExistence type="inferred from homology"/>
<protein>
    <recommendedName>
        <fullName evidence="9">Efflux pump membrane transporter</fullName>
    </recommendedName>
</protein>
<dbReference type="FunFam" id="1.20.1640.10:FF:000001">
    <property type="entry name" value="Efflux pump membrane transporter"/>
    <property type="match status" value="1"/>
</dbReference>
<dbReference type="GO" id="GO:0042910">
    <property type="term" value="F:xenobiotic transmembrane transporter activity"/>
    <property type="evidence" value="ECO:0007669"/>
    <property type="project" value="TreeGrafter"/>
</dbReference>
<dbReference type="Gene3D" id="1.20.1640.10">
    <property type="entry name" value="Multidrug efflux transporter AcrB transmembrane domain"/>
    <property type="match status" value="2"/>
</dbReference>
<dbReference type="InterPro" id="IPR027463">
    <property type="entry name" value="AcrB_DN_DC_subdom"/>
</dbReference>
<dbReference type="RefSeq" id="WP_092713182.1">
    <property type="nucleotide sequence ID" value="NZ_FMAG01000004.1"/>
</dbReference>
<evidence type="ECO:0000256" key="9">
    <source>
        <dbReference type="RuleBase" id="RU364070"/>
    </source>
</evidence>
<dbReference type="AlphaFoldDB" id="A0A1C3VYA5"/>
<feature type="transmembrane region" description="Helical" evidence="9">
    <location>
        <begin position="867"/>
        <end position="886"/>
    </location>
</feature>
<evidence type="ECO:0000256" key="10">
    <source>
        <dbReference type="SAM" id="MobiDB-lite"/>
    </source>
</evidence>
<dbReference type="GO" id="GO:0015562">
    <property type="term" value="F:efflux transmembrane transporter activity"/>
    <property type="evidence" value="ECO:0007669"/>
    <property type="project" value="InterPro"/>
</dbReference>
<dbReference type="Gene3D" id="3.30.70.1440">
    <property type="entry name" value="Multidrug efflux transporter AcrB pore domain"/>
    <property type="match status" value="1"/>
</dbReference>
<evidence type="ECO:0000256" key="7">
    <source>
        <dbReference type="ARBA" id="ARBA00022989"/>
    </source>
</evidence>
<dbReference type="PANTHER" id="PTHR32063:SF10">
    <property type="entry name" value="EFFLUX PUMP MEMBRANE TRANSPORTER"/>
    <property type="match status" value="1"/>
</dbReference>
<feature type="transmembrane region" description="Helical" evidence="9">
    <location>
        <begin position="366"/>
        <end position="386"/>
    </location>
</feature>
<dbReference type="OrthoDB" id="9807350at2"/>
<accession>A0A1C3VYA5</accession>
<feature type="transmembrane region" description="Helical" evidence="9">
    <location>
        <begin position="438"/>
        <end position="458"/>
    </location>
</feature>
<dbReference type="InterPro" id="IPR004764">
    <property type="entry name" value="MdtF-like"/>
</dbReference>
<keyword evidence="8 9" id="KW-0472">Membrane</keyword>
<evidence type="ECO:0000313" key="11">
    <source>
        <dbReference type="EMBL" id="SCB32721.1"/>
    </source>
</evidence>
<keyword evidence="12" id="KW-1185">Reference proteome</keyword>
<evidence type="ECO:0000256" key="3">
    <source>
        <dbReference type="ARBA" id="ARBA00022448"/>
    </source>
</evidence>
<keyword evidence="3 9" id="KW-0813">Transport</keyword>
<name>A0A1C3VYA5_9HYPH</name>
<evidence type="ECO:0000256" key="4">
    <source>
        <dbReference type="ARBA" id="ARBA00022475"/>
    </source>
</evidence>
<feature type="transmembrane region" description="Helical" evidence="9">
    <location>
        <begin position="919"/>
        <end position="942"/>
    </location>
</feature>
<dbReference type="Pfam" id="PF00873">
    <property type="entry name" value="ACR_tran"/>
    <property type="match status" value="1"/>
</dbReference>
<dbReference type="GO" id="GO:0005886">
    <property type="term" value="C:plasma membrane"/>
    <property type="evidence" value="ECO:0007669"/>
    <property type="project" value="UniProtKB-SubCell"/>
</dbReference>
<evidence type="ECO:0000256" key="1">
    <source>
        <dbReference type="ARBA" id="ARBA00004429"/>
    </source>
</evidence>
<evidence type="ECO:0000313" key="12">
    <source>
        <dbReference type="Proteomes" id="UP000199101"/>
    </source>
</evidence>
<feature type="transmembrane region" description="Helical" evidence="9">
    <location>
        <begin position="1004"/>
        <end position="1026"/>
    </location>
</feature>
<keyword evidence="5 9" id="KW-0997">Cell inner membrane</keyword>
<dbReference type="NCBIfam" id="TIGR00915">
    <property type="entry name" value="2A0602"/>
    <property type="match status" value="1"/>
</dbReference>
<evidence type="ECO:0000256" key="2">
    <source>
        <dbReference type="ARBA" id="ARBA00010942"/>
    </source>
</evidence>
<feature type="transmembrane region" description="Helical" evidence="9">
    <location>
        <begin position="963"/>
        <end position="984"/>
    </location>
</feature>
<sequence>MAQFFIRRPVLAWVFAFFIMIAGIITIPVLPVAQYPAVAPPQLSISASYPGASPQEIYQGVTRLIEEELNGVHGIAYFESTSDNSGSVSINATFVSGTDIGKATVDVQNAVRRVEARLPQAVRTQGIQVEEASAGFLLIAALTSTDGKMDEIALGDYINRNILGELRRLPGVGRAQVFASQRALRVWIDPDKMVGLHLTATDISTAIAAQNAQVAAGQIGATPNPVSQDLTATVIVEGQLNSAKQFGDIILRANPDGSTVRLRDVARVEDGAETYSTASRLNGNPSAGLAIQLSSTGNAVAVSGAVKAKMDELSKFFPKGVEYSIPYDTSPFVNASIEKVVHTLIEAIVLVFIVMFVFLQNFRYTVIPTLVVPVALLGTCAIMYATGFSINVLTMFAMVLAIGILVDDAIVVVENVERIMAEEGLPPKAATQKAMKQITGAILGITLVLSCVFIPMAFFPGASGIIYRQFSLTMVVSIMFSAFLALSLTPALCATFLKPIDGNHHQKKGLGGWFNRKFDGMTAGYTKTAAGLACRSGRVMGVYLALVVGLGYLFVNLPGSFVPEEDQGILIVDIQGPPEASANRTIASLKQIETIFRAEPAVENIFAVQGFSFSGNGPNSAIAFVTLKDWSVRPAGSSVPEIAERVNAQFAGLKDATSYALSPPPIDGFGTTSGFSFRLQDRSGRGQKALKQAGDELMAKAAKSSVVTNVRIEGMQEAAQIMLAIDREKANTFGVGFSDINDAITANLGSSYINDYPNAGRMQQVIVQADGRSRMQVEDMMKLNVRNASGGMVPLSSFTTADWRKGDPQIVGYNGYPTIRITGEAAAGKSSGAAIAEMERLASELPQGFGYEWSGQSREEIASGSQAPILFAFSILFVFLLLAGLYESWSIPLSVMLVVPLGIIGCVLAAILRDMPNDLYFKVGLIAIIGLSAKNAILIIEFAKDYYAQGRSLFESAIEAARVRFRPIVMTSLAFTLGVVPLAIATGPSAASQNAIGTGVLGGMISATILAVFFVPVFFVFVLSLLRTKRPAEEKGAGADVPSAPTLTPDPDKV</sequence>
<dbReference type="STRING" id="410764.GA0061103_4506"/>
<feature type="transmembrane region" description="Helical" evidence="9">
    <location>
        <begin position="470"/>
        <end position="497"/>
    </location>
</feature>
<feature type="transmembrane region" description="Helical" evidence="9">
    <location>
        <begin position="340"/>
        <end position="359"/>
    </location>
</feature>
<feature type="transmembrane region" description="Helical" evidence="9">
    <location>
        <begin position="537"/>
        <end position="555"/>
    </location>
</feature>
<dbReference type="PRINTS" id="PR00702">
    <property type="entry name" value="ACRIFLAVINRP"/>
</dbReference>
<dbReference type="Proteomes" id="UP000199101">
    <property type="component" value="Unassembled WGS sequence"/>
</dbReference>
<reference evidence="12" key="1">
    <citation type="submission" date="2016-08" db="EMBL/GenBank/DDBJ databases">
        <authorList>
            <person name="Varghese N."/>
            <person name="Submissions Spin"/>
        </authorList>
    </citation>
    <scope>NUCLEOTIDE SEQUENCE [LARGE SCALE GENOMIC DNA]</scope>
    <source>
        <strain evidence="12">HAMBI 2975</strain>
    </source>
</reference>
<feature type="transmembrane region" description="Helical" evidence="9">
    <location>
        <begin position="893"/>
        <end position="913"/>
    </location>
</feature>
<gene>
    <name evidence="11" type="ORF">GA0061103_4506</name>
</gene>
<keyword evidence="6 9" id="KW-0812">Transmembrane</keyword>
<comment type="subcellular location">
    <subcellularLocation>
        <location evidence="1 9">Cell inner membrane</location>
        <topology evidence="1 9">Multi-pass membrane protein</topology>
    </subcellularLocation>
</comment>
<comment type="similarity">
    <text evidence="2 9">Belongs to the resistance-nodulation-cell division (RND) (TC 2.A.6) family.</text>
</comment>
<dbReference type="PANTHER" id="PTHR32063">
    <property type="match status" value="1"/>
</dbReference>
<feature type="region of interest" description="Disordered" evidence="10">
    <location>
        <begin position="1033"/>
        <end position="1054"/>
    </location>
</feature>
<feature type="transmembrane region" description="Helical" evidence="9">
    <location>
        <begin position="392"/>
        <end position="413"/>
    </location>
</feature>
<dbReference type="NCBIfam" id="NF000282">
    <property type="entry name" value="RND_permease_1"/>
    <property type="match status" value="1"/>
</dbReference>
<dbReference type="InterPro" id="IPR001036">
    <property type="entry name" value="Acrflvin-R"/>
</dbReference>
<dbReference type="EMBL" id="FMAG01000004">
    <property type="protein sequence ID" value="SCB32721.1"/>
    <property type="molecule type" value="Genomic_DNA"/>
</dbReference>
<organism evidence="11 12">
    <name type="scientific">Rhizobium multihospitium</name>
    <dbReference type="NCBI Taxonomy" id="410764"/>
    <lineage>
        <taxon>Bacteria</taxon>
        <taxon>Pseudomonadati</taxon>
        <taxon>Pseudomonadota</taxon>
        <taxon>Alphaproteobacteria</taxon>
        <taxon>Hyphomicrobiales</taxon>
        <taxon>Rhizobiaceae</taxon>
        <taxon>Rhizobium/Agrobacterium group</taxon>
        <taxon>Rhizobium</taxon>
    </lineage>
</organism>
<keyword evidence="4" id="KW-1003">Cell membrane</keyword>
<dbReference type="SUPFAM" id="SSF82866">
    <property type="entry name" value="Multidrug efflux transporter AcrB transmembrane domain"/>
    <property type="match status" value="2"/>
</dbReference>
<evidence type="ECO:0000256" key="5">
    <source>
        <dbReference type="ARBA" id="ARBA00022519"/>
    </source>
</evidence>
<feature type="transmembrane region" description="Helical" evidence="9">
    <location>
        <begin position="12"/>
        <end position="33"/>
    </location>
</feature>
<dbReference type="Gene3D" id="3.30.70.1430">
    <property type="entry name" value="Multidrug efflux transporter AcrB pore domain"/>
    <property type="match status" value="2"/>
</dbReference>
<dbReference type="Gene3D" id="3.30.70.1320">
    <property type="entry name" value="Multidrug efflux transporter AcrB pore domain like"/>
    <property type="match status" value="1"/>
</dbReference>
<dbReference type="Gene3D" id="3.30.2090.10">
    <property type="entry name" value="Multidrug efflux transporter AcrB TolC docking domain, DN and DC subdomains"/>
    <property type="match status" value="2"/>
</dbReference>
<dbReference type="GO" id="GO:0009636">
    <property type="term" value="P:response to toxic substance"/>
    <property type="evidence" value="ECO:0007669"/>
    <property type="project" value="UniProtKB-ARBA"/>
</dbReference>
<dbReference type="SUPFAM" id="SSF82714">
    <property type="entry name" value="Multidrug efflux transporter AcrB TolC docking domain, DN and DC subdomains"/>
    <property type="match status" value="2"/>
</dbReference>
<keyword evidence="7 9" id="KW-1133">Transmembrane helix</keyword>
<dbReference type="SUPFAM" id="SSF82693">
    <property type="entry name" value="Multidrug efflux transporter AcrB pore domain, PN1, PN2, PC1 and PC2 subdomains"/>
    <property type="match status" value="3"/>
</dbReference>